<dbReference type="Proteomes" id="UP001567538">
    <property type="component" value="Unassembled WGS sequence"/>
</dbReference>
<evidence type="ECO:0000313" key="2">
    <source>
        <dbReference type="Proteomes" id="UP001567538"/>
    </source>
</evidence>
<evidence type="ECO:0000313" key="1">
    <source>
        <dbReference type="EMBL" id="KAL1543887.1"/>
    </source>
</evidence>
<keyword evidence="2" id="KW-1185">Reference proteome</keyword>
<comment type="caution">
    <text evidence="1">The sequence shown here is derived from an EMBL/GenBank/DDBJ whole genome shotgun (WGS) entry which is preliminary data.</text>
</comment>
<proteinExistence type="predicted"/>
<name>A0ABD1GIT9_SALDI</name>
<organism evidence="1 2">
    <name type="scientific">Salvia divinorum</name>
    <name type="common">Maria pastora</name>
    <name type="synonym">Diviner's sage</name>
    <dbReference type="NCBI Taxonomy" id="28513"/>
    <lineage>
        <taxon>Eukaryota</taxon>
        <taxon>Viridiplantae</taxon>
        <taxon>Streptophyta</taxon>
        <taxon>Embryophyta</taxon>
        <taxon>Tracheophyta</taxon>
        <taxon>Spermatophyta</taxon>
        <taxon>Magnoliopsida</taxon>
        <taxon>eudicotyledons</taxon>
        <taxon>Gunneridae</taxon>
        <taxon>Pentapetalae</taxon>
        <taxon>asterids</taxon>
        <taxon>lamiids</taxon>
        <taxon>Lamiales</taxon>
        <taxon>Lamiaceae</taxon>
        <taxon>Nepetoideae</taxon>
        <taxon>Mentheae</taxon>
        <taxon>Salviinae</taxon>
        <taxon>Salvia</taxon>
        <taxon>Salvia subgen. Calosphace</taxon>
    </lineage>
</organism>
<protein>
    <submittedName>
        <fullName evidence="1">FCS-Like Zinc finger 5-like isoform X3</fullName>
    </submittedName>
</protein>
<reference evidence="1 2" key="1">
    <citation type="submission" date="2024-06" db="EMBL/GenBank/DDBJ databases">
        <title>A chromosome level genome sequence of Diviner's sage (Salvia divinorum).</title>
        <authorList>
            <person name="Ford S.A."/>
            <person name="Ro D.-K."/>
            <person name="Ness R.W."/>
            <person name="Phillips M.A."/>
        </authorList>
    </citation>
    <scope>NUCLEOTIDE SEQUENCE [LARGE SCALE GENOMIC DNA]</scope>
    <source>
        <strain evidence="1">SAF-2024a</strain>
        <tissue evidence="1">Leaf</tissue>
    </source>
</reference>
<gene>
    <name evidence="1" type="ORF">AAHA92_20803</name>
</gene>
<dbReference type="AlphaFoldDB" id="A0ABD1GIT9"/>
<dbReference type="EMBL" id="JBEAFC010000008">
    <property type="protein sequence ID" value="KAL1543887.1"/>
    <property type="molecule type" value="Genomic_DNA"/>
</dbReference>
<sequence>MSLEKRDRPLMKRNSSMMEFTLDLINDNYDERVFPSLSLHFSGSFAADSSHQRNTLDFVETANFLRDCSLYKQRLISG</sequence>
<accession>A0ABD1GIT9</accession>